<evidence type="ECO:0000313" key="2">
    <source>
        <dbReference type="EMBL" id="CAD9193136.1"/>
    </source>
</evidence>
<keyword evidence="1" id="KW-0732">Signal</keyword>
<organism evidence="2">
    <name type="scientific">Alexandrium catenella</name>
    <name type="common">Red tide dinoflagellate</name>
    <name type="synonym">Gonyaulax catenella</name>
    <dbReference type="NCBI Taxonomy" id="2925"/>
    <lineage>
        <taxon>Eukaryota</taxon>
        <taxon>Sar</taxon>
        <taxon>Alveolata</taxon>
        <taxon>Dinophyceae</taxon>
        <taxon>Gonyaulacales</taxon>
        <taxon>Pyrocystaceae</taxon>
        <taxon>Alexandrium</taxon>
    </lineage>
</organism>
<evidence type="ECO:0000256" key="1">
    <source>
        <dbReference type="SAM" id="SignalP"/>
    </source>
</evidence>
<feature type="signal peptide" evidence="1">
    <location>
        <begin position="1"/>
        <end position="20"/>
    </location>
</feature>
<name>A0A7S1SFY8_ALECA</name>
<protein>
    <submittedName>
        <fullName evidence="2">Uncharacterized protein</fullName>
    </submittedName>
</protein>
<dbReference type="AlphaFoldDB" id="A0A7S1SFY8"/>
<sequence length="357" mass="38672">MAVRRCLLALLAVLPAIAGGLLVRWAPETEVPDEYFDKLLQHMRAKADDPVQQASDCNHLSSLVELTKEQWEHLKPSPRQDKALAMGLDLLAIGAMQRFPSNGIVQKKCSFALKSLAQWNAPAFGTLGEHGAIEALAASVQAFPDDPDMLMLAGNIPALTDFKSDPRSQKNLQRLEKTGVAETVLTGMKRFANRSDITLTGLCFFSNACAPPALNAKMVQQGYLEDSVEMMRRHGKKVGVSGEVVWLADKCFSDDEAQLRREADAGLLEEVVLTLRAASAGLKTDVIGNERMFRNAMSLLGKFARAGDAYRARIVRAGAEAEILAGLSSGLVKPSKACPCLEALRLSLPAACLEGKR</sequence>
<proteinExistence type="predicted"/>
<dbReference type="InterPro" id="IPR011989">
    <property type="entry name" value="ARM-like"/>
</dbReference>
<reference evidence="2" key="1">
    <citation type="submission" date="2021-01" db="EMBL/GenBank/DDBJ databases">
        <authorList>
            <person name="Corre E."/>
            <person name="Pelletier E."/>
            <person name="Niang G."/>
            <person name="Scheremetjew M."/>
            <person name="Finn R."/>
            <person name="Kale V."/>
            <person name="Holt S."/>
            <person name="Cochrane G."/>
            <person name="Meng A."/>
            <person name="Brown T."/>
            <person name="Cohen L."/>
        </authorList>
    </citation>
    <scope>NUCLEOTIDE SEQUENCE</scope>
    <source>
        <strain evidence="2">OF101</strain>
    </source>
</reference>
<gene>
    <name evidence="2" type="ORF">ACAT0790_LOCUS69913</name>
</gene>
<accession>A0A7S1SFY8</accession>
<dbReference type="InterPro" id="IPR016024">
    <property type="entry name" value="ARM-type_fold"/>
</dbReference>
<dbReference type="SUPFAM" id="SSF48371">
    <property type="entry name" value="ARM repeat"/>
    <property type="match status" value="1"/>
</dbReference>
<feature type="chain" id="PRO_5031528993" evidence="1">
    <location>
        <begin position="21"/>
        <end position="357"/>
    </location>
</feature>
<dbReference type="EMBL" id="HBGE01117241">
    <property type="protein sequence ID" value="CAD9193136.1"/>
    <property type="molecule type" value="Transcribed_RNA"/>
</dbReference>
<dbReference type="Gene3D" id="1.25.10.10">
    <property type="entry name" value="Leucine-rich Repeat Variant"/>
    <property type="match status" value="1"/>
</dbReference>